<dbReference type="EMBL" id="JAHHIF010000055">
    <property type="protein sequence ID" value="MBW4548126.1"/>
    <property type="molecule type" value="Genomic_DNA"/>
</dbReference>
<evidence type="ECO:0000313" key="2">
    <source>
        <dbReference type="EMBL" id="MBW4548126.1"/>
    </source>
</evidence>
<reference evidence="2" key="1">
    <citation type="submission" date="2021-05" db="EMBL/GenBank/DDBJ databases">
        <authorList>
            <person name="Pietrasiak N."/>
            <person name="Ward R."/>
            <person name="Stajich J.E."/>
            <person name="Kurbessoian T."/>
        </authorList>
    </citation>
    <scope>NUCLEOTIDE SEQUENCE</scope>
    <source>
        <strain evidence="2">CPER-KK1</strain>
    </source>
</reference>
<dbReference type="AlphaFoldDB" id="A0A951PRX3"/>
<evidence type="ECO:0000313" key="3">
    <source>
        <dbReference type="Proteomes" id="UP000753908"/>
    </source>
</evidence>
<feature type="region of interest" description="Disordered" evidence="1">
    <location>
        <begin position="94"/>
        <end position="148"/>
    </location>
</feature>
<evidence type="ECO:0000256" key="1">
    <source>
        <dbReference type="SAM" id="MobiDB-lite"/>
    </source>
</evidence>
<accession>A0A951PRX3</accession>
<name>A0A951PRX3_9CYAN</name>
<dbReference type="Proteomes" id="UP000753908">
    <property type="component" value="Unassembled WGS sequence"/>
</dbReference>
<sequence>MIQPTFVQIPLELIRYVRLRKLSGNQYDLWLYLWELDPFGDRWVDIPPPAEVARILNVNERTIRRSAQRLEDLELFDFQIEKWKCRNTTASVKLKSSPTDKNVRMRTKRSKRGQNDPNVSNGIEMSKNRQNDPNVTPEPPQDKGYGSFQTYTDFIQTLSDDKREKFLDFGLKKAAELPKPPTLAKKWIERNWQELRGEFFTASSQTLSQVDPAQSEREQQEQINAARKELAELQKRQQSWTQPGQGARG</sequence>
<reference evidence="2" key="2">
    <citation type="journal article" date="2022" name="Microbiol. Resour. Announc.">
        <title>Metagenome Sequencing to Explore Phylogenomics of Terrestrial Cyanobacteria.</title>
        <authorList>
            <person name="Ward R.D."/>
            <person name="Stajich J.E."/>
            <person name="Johansen J.R."/>
            <person name="Huntemann M."/>
            <person name="Clum A."/>
            <person name="Foster B."/>
            <person name="Foster B."/>
            <person name="Roux S."/>
            <person name="Palaniappan K."/>
            <person name="Varghese N."/>
            <person name="Mukherjee S."/>
            <person name="Reddy T.B.K."/>
            <person name="Daum C."/>
            <person name="Copeland A."/>
            <person name="Chen I.A."/>
            <person name="Ivanova N.N."/>
            <person name="Kyrpides N.C."/>
            <person name="Shapiro N."/>
            <person name="Eloe-Fadrosh E.A."/>
            <person name="Pietrasiak N."/>
        </authorList>
    </citation>
    <scope>NUCLEOTIDE SEQUENCE</scope>
    <source>
        <strain evidence="2">CPER-KK1</strain>
    </source>
</reference>
<comment type="caution">
    <text evidence="2">The sequence shown here is derived from an EMBL/GenBank/DDBJ whole genome shotgun (WGS) entry which is preliminary data.</text>
</comment>
<protein>
    <submittedName>
        <fullName evidence="2">Uncharacterized protein</fullName>
    </submittedName>
</protein>
<organism evidence="2 3">
    <name type="scientific">Symplocastrum torsivum CPER-KK1</name>
    <dbReference type="NCBI Taxonomy" id="450513"/>
    <lineage>
        <taxon>Bacteria</taxon>
        <taxon>Bacillati</taxon>
        <taxon>Cyanobacteriota</taxon>
        <taxon>Cyanophyceae</taxon>
        <taxon>Oscillatoriophycideae</taxon>
        <taxon>Oscillatoriales</taxon>
        <taxon>Microcoleaceae</taxon>
        <taxon>Symplocastrum</taxon>
    </lineage>
</organism>
<proteinExistence type="predicted"/>
<gene>
    <name evidence="2" type="ORF">KME25_27345</name>
</gene>